<evidence type="ECO:0000313" key="12">
    <source>
        <dbReference type="Proteomes" id="UP000284868"/>
    </source>
</evidence>
<dbReference type="SUPFAM" id="SSF46785">
    <property type="entry name" value="Winged helix' DNA-binding domain"/>
    <property type="match status" value="1"/>
</dbReference>
<dbReference type="GO" id="GO:0045892">
    <property type="term" value="P:negative regulation of DNA-templated transcription"/>
    <property type="evidence" value="ECO:0007669"/>
    <property type="project" value="InterPro"/>
</dbReference>
<keyword evidence="3 7" id="KW-0805">Transcription regulation</keyword>
<evidence type="ECO:0000256" key="6">
    <source>
        <dbReference type="ARBA" id="ARBA00023163"/>
    </source>
</evidence>
<keyword evidence="2 7" id="KW-0678">Repressor</keyword>
<keyword evidence="12" id="KW-1185">Reference proteome</keyword>
<dbReference type="AlphaFoldDB" id="A0A415P984"/>
<dbReference type="InterPro" id="IPR036388">
    <property type="entry name" value="WH-like_DNA-bd_sf"/>
</dbReference>
<evidence type="ECO:0000256" key="5">
    <source>
        <dbReference type="ARBA" id="ARBA00023125"/>
    </source>
</evidence>
<keyword evidence="5 7" id="KW-0238">DNA-binding</keyword>
<dbReference type="PANTHER" id="PTHR35786">
    <property type="entry name" value="REDOX-SENSING TRANSCRIPTIONAL REPRESSOR REX"/>
    <property type="match status" value="1"/>
</dbReference>
<keyword evidence="1 7" id="KW-0963">Cytoplasm</keyword>
<protein>
    <recommendedName>
        <fullName evidence="7">Redox-sensing transcriptional repressor Rex</fullName>
    </recommendedName>
</protein>
<dbReference type="RefSeq" id="WP_022420126.1">
    <property type="nucleotide sequence ID" value="NZ_CABKNA010000016.1"/>
</dbReference>
<name>A0A415P984_9FIRM</name>
<organism evidence="11 12">
    <name type="scientific">Amedibacillus dolichus</name>
    <dbReference type="NCBI Taxonomy" id="31971"/>
    <lineage>
        <taxon>Bacteria</taxon>
        <taxon>Bacillati</taxon>
        <taxon>Bacillota</taxon>
        <taxon>Erysipelotrichia</taxon>
        <taxon>Erysipelotrichales</taxon>
        <taxon>Erysipelotrichaceae</taxon>
        <taxon>Amedibacillus</taxon>
    </lineage>
</organism>
<dbReference type="GO" id="GO:0003700">
    <property type="term" value="F:DNA-binding transcription factor activity"/>
    <property type="evidence" value="ECO:0007669"/>
    <property type="project" value="UniProtKB-UniRule"/>
</dbReference>
<feature type="binding site" evidence="7">
    <location>
        <begin position="90"/>
        <end position="95"/>
    </location>
    <ligand>
        <name>NAD(+)</name>
        <dbReference type="ChEBI" id="CHEBI:57540"/>
    </ligand>
</feature>
<dbReference type="HAMAP" id="MF_01131">
    <property type="entry name" value="Rex"/>
    <property type="match status" value="1"/>
</dbReference>
<comment type="similarity">
    <text evidence="7">Belongs to the transcriptional regulatory Rex family.</text>
</comment>
<feature type="DNA-binding region" description="H-T-H motif" evidence="7">
    <location>
        <begin position="16"/>
        <end position="55"/>
    </location>
</feature>
<dbReference type="OrthoDB" id="9784760at2"/>
<dbReference type="PANTHER" id="PTHR35786:SF1">
    <property type="entry name" value="REDOX-SENSING TRANSCRIPTIONAL REPRESSOR REX 1"/>
    <property type="match status" value="1"/>
</dbReference>
<dbReference type="InterPro" id="IPR036291">
    <property type="entry name" value="NAD(P)-bd_dom_sf"/>
</dbReference>
<reference evidence="10" key="2">
    <citation type="submission" date="2021-02" db="EMBL/GenBank/DDBJ databases">
        <title>Infant gut strain persistence is associated with maternal origin, phylogeny, and functional potential including surface adhesion and iron acquisition.</title>
        <authorList>
            <person name="Lou Y.C."/>
        </authorList>
    </citation>
    <scope>NUCLEOTIDE SEQUENCE</scope>
    <source>
        <strain evidence="10">L3_108_103G1_dasL3_108_103G1_concoct_2</strain>
    </source>
</reference>
<dbReference type="InterPro" id="IPR009718">
    <property type="entry name" value="Rex_DNA-bd_C_dom"/>
</dbReference>
<dbReference type="GO" id="GO:0051775">
    <property type="term" value="P:response to redox state"/>
    <property type="evidence" value="ECO:0007669"/>
    <property type="project" value="InterPro"/>
</dbReference>
<dbReference type="GO" id="GO:0003677">
    <property type="term" value="F:DNA binding"/>
    <property type="evidence" value="ECO:0007669"/>
    <property type="project" value="UniProtKB-UniRule"/>
</dbReference>
<comment type="subcellular location">
    <subcellularLocation>
        <location evidence="7">Cytoplasm</location>
    </subcellularLocation>
</comment>
<dbReference type="Pfam" id="PF06971">
    <property type="entry name" value="Put_DNA-bind_N"/>
    <property type="match status" value="1"/>
</dbReference>
<comment type="subunit">
    <text evidence="7">Homodimer.</text>
</comment>
<keyword evidence="6 7" id="KW-0804">Transcription</keyword>
<dbReference type="NCBIfam" id="NF003995">
    <property type="entry name" value="PRK05472.2-4"/>
    <property type="match status" value="1"/>
</dbReference>
<dbReference type="InterPro" id="IPR036390">
    <property type="entry name" value="WH_DNA-bd_sf"/>
</dbReference>
<dbReference type="GeneID" id="92792470"/>
<dbReference type="GO" id="GO:0005737">
    <property type="term" value="C:cytoplasm"/>
    <property type="evidence" value="ECO:0007669"/>
    <property type="project" value="UniProtKB-SubCell"/>
</dbReference>
<comment type="caution">
    <text evidence="11">The sequence shown here is derived from an EMBL/GenBank/DDBJ whole genome shotgun (WGS) entry which is preliminary data.</text>
</comment>
<reference evidence="11 12" key="1">
    <citation type="submission" date="2018-08" db="EMBL/GenBank/DDBJ databases">
        <title>A genome reference for cultivated species of the human gut microbiota.</title>
        <authorList>
            <person name="Zou Y."/>
            <person name="Xue W."/>
            <person name="Luo G."/>
        </authorList>
    </citation>
    <scope>NUCLEOTIDE SEQUENCE [LARGE SCALE GENOMIC DNA]</scope>
    <source>
        <strain evidence="11 12">AF35-6BH</strain>
    </source>
</reference>
<dbReference type="SUPFAM" id="SSF51735">
    <property type="entry name" value="NAD(P)-binding Rossmann-fold domains"/>
    <property type="match status" value="1"/>
</dbReference>
<dbReference type="InterPro" id="IPR022876">
    <property type="entry name" value="Tscrpt_rep_Rex"/>
</dbReference>
<accession>A0A415P984</accession>
<proteinExistence type="inferred from homology"/>
<dbReference type="EMBL" id="QRPK01000038">
    <property type="protein sequence ID" value="RHM09321.1"/>
    <property type="molecule type" value="Genomic_DNA"/>
</dbReference>
<evidence type="ECO:0000313" key="10">
    <source>
        <dbReference type="EMBL" id="MBS4883435.1"/>
    </source>
</evidence>
<keyword evidence="4 7" id="KW-0520">NAD</keyword>
<dbReference type="Gene3D" id="1.10.10.10">
    <property type="entry name" value="Winged helix-like DNA-binding domain superfamily/Winged helix DNA-binding domain"/>
    <property type="match status" value="1"/>
</dbReference>
<sequence>MADKNVPRATLQRYPIYLKALRKLSNHGVERIMSKELATVVNIEPTTIRRDFSFLGNLGKQGYGYSVKNLIEIFNQQLGMEFDEKIILVGAGNMGRALMKYNKWDHVVGEITCAFDINPDRQGVRFGIPVYDINQMEQKIPEGCRIAILAFSDNIQQTVDRLIACGIVGFVDFTHEHIQVPKGVVIKSVDVVSSIQELVFETNNLNAQR</sequence>
<dbReference type="Proteomes" id="UP000753219">
    <property type="component" value="Unassembled WGS sequence"/>
</dbReference>
<evidence type="ECO:0000256" key="7">
    <source>
        <dbReference type="HAMAP-Rule" id="MF_01131"/>
    </source>
</evidence>
<comment type="function">
    <text evidence="7">Modulates transcription in response to changes in cellular NADH/NAD(+) redox state.</text>
</comment>
<dbReference type="Proteomes" id="UP000284868">
    <property type="component" value="Unassembled WGS sequence"/>
</dbReference>
<evidence type="ECO:0000256" key="2">
    <source>
        <dbReference type="ARBA" id="ARBA00022491"/>
    </source>
</evidence>
<dbReference type="NCBIfam" id="NF003989">
    <property type="entry name" value="PRK05472.1-3"/>
    <property type="match status" value="1"/>
</dbReference>
<dbReference type="EMBL" id="JAGZMZ010000003">
    <property type="protein sequence ID" value="MBS4883435.1"/>
    <property type="molecule type" value="Genomic_DNA"/>
</dbReference>
<evidence type="ECO:0000256" key="4">
    <source>
        <dbReference type="ARBA" id="ARBA00023027"/>
    </source>
</evidence>
<gene>
    <name evidence="7" type="primary">rex</name>
    <name evidence="11" type="ORF">DWZ83_07320</name>
    <name evidence="10" type="ORF">KHZ85_01565</name>
</gene>
<dbReference type="Pfam" id="PF02629">
    <property type="entry name" value="CoA_binding"/>
    <property type="match status" value="1"/>
</dbReference>
<evidence type="ECO:0000256" key="3">
    <source>
        <dbReference type="ARBA" id="ARBA00023015"/>
    </source>
</evidence>
<evidence type="ECO:0000259" key="8">
    <source>
        <dbReference type="Pfam" id="PF02629"/>
    </source>
</evidence>
<evidence type="ECO:0000313" key="11">
    <source>
        <dbReference type="EMBL" id="RHM09321.1"/>
    </source>
</evidence>
<feature type="domain" description="CoA-binding" evidence="8">
    <location>
        <begin position="83"/>
        <end position="174"/>
    </location>
</feature>
<feature type="domain" description="Rex DNA-binding C-terminal" evidence="9">
    <location>
        <begin position="5"/>
        <end position="53"/>
    </location>
</feature>
<evidence type="ECO:0000259" key="9">
    <source>
        <dbReference type="Pfam" id="PF06971"/>
    </source>
</evidence>
<evidence type="ECO:0000256" key="1">
    <source>
        <dbReference type="ARBA" id="ARBA00022490"/>
    </source>
</evidence>
<dbReference type="NCBIfam" id="NF003994">
    <property type="entry name" value="PRK05472.2-3"/>
    <property type="match status" value="1"/>
</dbReference>
<dbReference type="InterPro" id="IPR003781">
    <property type="entry name" value="CoA-bd"/>
</dbReference>
<dbReference type="Gene3D" id="3.40.50.720">
    <property type="entry name" value="NAD(P)-binding Rossmann-like Domain"/>
    <property type="match status" value="1"/>
</dbReference>